<dbReference type="PANTHER" id="PTHR22799:SF1">
    <property type="entry name" value="C-TYPE LECTIN DOMAIN FAMILY 11 MEMBER A"/>
    <property type="match status" value="1"/>
</dbReference>
<dbReference type="RefSeq" id="XP_015271196.1">
    <property type="nucleotide sequence ID" value="XM_015415710.1"/>
</dbReference>
<keyword evidence="7" id="KW-1185">Reference proteome</keyword>
<dbReference type="InterPro" id="IPR051663">
    <property type="entry name" value="CLec_Tetranectin-domain"/>
</dbReference>
<comment type="subcellular location">
    <subcellularLocation>
        <location evidence="1">Secreted</location>
    </subcellularLocation>
</comment>
<dbReference type="PROSITE" id="PS50041">
    <property type="entry name" value="C_TYPE_LECTIN_2"/>
    <property type="match status" value="1"/>
</dbReference>
<sequence length="166" mass="18791">MTASSAYSVSAYEEPKLRNKLKELEHKITRLERALELNGRIIIVGDKLFATTEKMDYFDNTVKICRAAHGSIATPVNKMENDAIKSLVEESNTYAYLGITEGPVPGDFHFLNGAPLNYTNWYEGEPKGKGAERCVEMYLDGTWNDKMCNKYRLSVCEFSITPTHRP</sequence>
<dbReference type="GeneID" id="107114265"/>
<dbReference type="SUPFAM" id="SSF56436">
    <property type="entry name" value="C-type lectin-like"/>
    <property type="match status" value="1"/>
</dbReference>
<gene>
    <name evidence="8" type="primary">LOC107114265</name>
</gene>
<protein>
    <submittedName>
        <fullName evidence="8">Pulmonary surfactant-associated protein A-like</fullName>
    </submittedName>
</protein>
<dbReference type="InterPro" id="IPR016187">
    <property type="entry name" value="CTDL_fold"/>
</dbReference>
<name>A0ABM1KBV9_GEKJA</name>
<dbReference type="Proteomes" id="UP000694871">
    <property type="component" value="Unplaced"/>
</dbReference>
<dbReference type="SMART" id="SM00034">
    <property type="entry name" value="CLECT"/>
    <property type="match status" value="1"/>
</dbReference>
<keyword evidence="4" id="KW-0430">Lectin</keyword>
<keyword evidence="5" id="KW-1015">Disulfide bond</keyword>
<reference evidence="8" key="1">
    <citation type="submission" date="2025-08" db="UniProtKB">
        <authorList>
            <consortium name="RefSeq"/>
        </authorList>
    </citation>
    <scope>IDENTIFICATION</scope>
</reference>
<dbReference type="PANTHER" id="PTHR22799">
    <property type="entry name" value="TETRANECTIN-RELATED"/>
    <property type="match status" value="1"/>
</dbReference>
<dbReference type="Gene3D" id="3.10.100.10">
    <property type="entry name" value="Mannose-Binding Protein A, subunit A"/>
    <property type="match status" value="1"/>
</dbReference>
<keyword evidence="3" id="KW-0732">Signal</keyword>
<dbReference type="InterPro" id="IPR001304">
    <property type="entry name" value="C-type_lectin-like"/>
</dbReference>
<proteinExistence type="predicted"/>
<dbReference type="PROSITE" id="PS00615">
    <property type="entry name" value="C_TYPE_LECTIN_1"/>
    <property type="match status" value="1"/>
</dbReference>
<keyword evidence="2" id="KW-0964">Secreted</keyword>
<evidence type="ECO:0000313" key="7">
    <source>
        <dbReference type="Proteomes" id="UP000694871"/>
    </source>
</evidence>
<evidence type="ECO:0000256" key="1">
    <source>
        <dbReference type="ARBA" id="ARBA00004613"/>
    </source>
</evidence>
<evidence type="ECO:0000313" key="8">
    <source>
        <dbReference type="RefSeq" id="XP_015271196.1"/>
    </source>
</evidence>
<dbReference type="InterPro" id="IPR018378">
    <property type="entry name" value="C-type_lectin_CS"/>
</dbReference>
<evidence type="ECO:0000256" key="2">
    <source>
        <dbReference type="ARBA" id="ARBA00022525"/>
    </source>
</evidence>
<evidence type="ECO:0000256" key="4">
    <source>
        <dbReference type="ARBA" id="ARBA00022734"/>
    </source>
</evidence>
<feature type="domain" description="C-type lectin" evidence="6">
    <location>
        <begin position="44"/>
        <end position="157"/>
    </location>
</feature>
<accession>A0ABM1KBV9</accession>
<dbReference type="Pfam" id="PF00059">
    <property type="entry name" value="Lectin_C"/>
    <property type="match status" value="1"/>
</dbReference>
<dbReference type="InterPro" id="IPR016186">
    <property type="entry name" value="C-type_lectin-like/link_sf"/>
</dbReference>
<evidence type="ECO:0000256" key="5">
    <source>
        <dbReference type="ARBA" id="ARBA00023157"/>
    </source>
</evidence>
<evidence type="ECO:0000259" key="6">
    <source>
        <dbReference type="PROSITE" id="PS50041"/>
    </source>
</evidence>
<organism evidence="7 8">
    <name type="scientific">Gekko japonicus</name>
    <name type="common">Schlegel's Japanese gecko</name>
    <dbReference type="NCBI Taxonomy" id="146911"/>
    <lineage>
        <taxon>Eukaryota</taxon>
        <taxon>Metazoa</taxon>
        <taxon>Chordata</taxon>
        <taxon>Craniata</taxon>
        <taxon>Vertebrata</taxon>
        <taxon>Euteleostomi</taxon>
        <taxon>Lepidosauria</taxon>
        <taxon>Squamata</taxon>
        <taxon>Bifurcata</taxon>
        <taxon>Gekkota</taxon>
        <taxon>Gekkonidae</taxon>
        <taxon>Gekkoninae</taxon>
        <taxon>Gekko</taxon>
    </lineage>
</organism>
<evidence type="ECO:0000256" key="3">
    <source>
        <dbReference type="ARBA" id="ARBA00022729"/>
    </source>
</evidence>